<dbReference type="EMBL" id="EF677162">
    <property type="protein sequence ID" value="ABR17008.1"/>
    <property type="molecule type" value="mRNA"/>
</dbReference>
<evidence type="ECO:0000313" key="4">
    <source>
        <dbReference type="EMBL" id="ABR17008.1"/>
    </source>
</evidence>
<dbReference type="InterPro" id="IPR002182">
    <property type="entry name" value="NB-ARC"/>
</dbReference>
<keyword evidence="1" id="KW-0433">Leucine-rich repeat</keyword>
<dbReference type="PANTHER" id="PTHR11017:SF385">
    <property type="entry name" value="DISEASE RESISTANCE PROTEIN (TIR-NBS-LRR CLASS)-RELATED"/>
    <property type="match status" value="1"/>
</dbReference>
<sequence length="653" mass="74339">MAASTSASAAANPNKKSYQVFINHRGVDVKETFARSLYLRLLEKGLMAFLDKEEMQQGYQFFSQIERAIRTASVHLAIFSPRYAESDWCLNELLLMLESNAPIIPVFYRVKPAEVRWMLGLYGEYLQSHETKGRYDPNTIKKWRNALHQVASSSGFELETCNGEELVLELLDKVVKCLSEIMIKPDLYVAEYPTGLDCKLKDFEDTVLLQQQQSGEPQLLGIVGLGGVGKTTMAKELFNRKKTDYNTSCFLSDVRDHAATRSLNLLQSQLLKSLTGMDGNIVSVDQGKGMLMESLKSSKALIVLDDVDHVDQVKALLPVQTHDLDSRSLILITSRDMGVLRSSKIDKSSIYTLTWLNKQHSLELFCSHAFSQAYPLAGFERLVDNFLHCCKGLPLSLKVFGALLYSKDISQWEDELESLQQILPSDIHETLIISYRSLNKEEKEIFLDIACFFINQNRDAAISTWNGSGWRAKRGFLNLQDKSLVEVDGENCIHMHDHLRDLGRQVAASSSPLRLWRTENVIEDLLHQSSDITVRGIRMVHDEYSGYDEDDLFGVIDTENAVLERILRRLQILHIEGSLLERILMKVKLPNLLWFHWEKCPHSSLPAWVPIKNLRVLQVSHRRLNTMSFGEGEPQASLQLPESLEELRVYDCN</sequence>
<protein>
    <recommendedName>
        <fullName evidence="3">TIR domain-containing protein</fullName>
    </recommendedName>
</protein>
<dbReference type="OMA" id="ICHVFEN"/>
<evidence type="ECO:0000256" key="2">
    <source>
        <dbReference type="ARBA" id="ARBA00022821"/>
    </source>
</evidence>
<dbReference type="InterPro" id="IPR044974">
    <property type="entry name" value="Disease_R_plants"/>
</dbReference>
<dbReference type="Pfam" id="PF01582">
    <property type="entry name" value="TIR"/>
    <property type="match status" value="1"/>
</dbReference>
<dbReference type="Gene3D" id="3.40.50.300">
    <property type="entry name" value="P-loop containing nucleotide triphosphate hydrolases"/>
    <property type="match status" value="1"/>
</dbReference>
<dbReference type="InterPro" id="IPR035897">
    <property type="entry name" value="Toll_tir_struct_dom_sf"/>
</dbReference>
<reference evidence="4" key="1">
    <citation type="submission" date="2007-06" db="EMBL/GenBank/DDBJ databases">
        <title>Full length cDNA sequences from Sitka Spruce (Picea sitchensis).</title>
        <authorList>
            <person name="Ralph S.G."/>
            <person name="Chun H.E."/>
            <person name="Liao N."/>
            <person name="Ali J."/>
            <person name="Reid K."/>
            <person name="Kolosova N."/>
            <person name="Cooper N."/>
            <person name="Cullis C."/>
            <person name="Jancsik S."/>
            <person name="Moore R."/>
            <person name="Mayo M."/>
            <person name="Wagner S."/>
            <person name="Holt R.A."/>
            <person name="Jones S.J.M."/>
            <person name="Marra M.A."/>
            <person name="Ritland C.E."/>
            <person name="Ritland K."/>
            <person name="Bohlmann J."/>
        </authorList>
    </citation>
    <scope>NUCLEOTIDE SEQUENCE</scope>
    <source>
        <tissue evidence="4">Green portion of the leader tissue</tissue>
    </source>
</reference>
<dbReference type="SUPFAM" id="SSF52200">
    <property type="entry name" value="Toll/Interleukin receptor TIR domain"/>
    <property type="match status" value="1"/>
</dbReference>
<dbReference type="PROSITE" id="PS50104">
    <property type="entry name" value="TIR"/>
    <property type="match status" value="1"/>
</dbReference>
<dbReference type="InterPro" id="IPR036390">
    <property type="entry name" value="WH_DNA-bd_sf"/>
</dbReference>
<dbReference type="PANTHER" id="PTHR11017">
    <property type="entry name" value="LEUCINE-RICH REPEAT-CONTAINING PROTEIN"/>
    <property type="match status" value="1"/>
</dbReference>
<feature type="domain" description="TIR" evidence="3">
    <location>
        <begin position="16"/>
        <end position="182"/>
    </location>
</feature>
<dbReference type="SUPFAM" id="SSF52540">
    <property type="entry name" value="P-loop containing nucleoside triphosphate hydrolases"/>
    <property type="match status" value="1"/>
</dbReference>
<accession>B8LMX8</accession>
<dbReference type="InterPro" id="IPR042197">
    <property type="entry name" value="Apaf_helical"/>
</dbReference>
<dbReference type="Pfam" id="PF00931">
    <property type="entry name" value="NB-ARC"/>
    <property type="match status" value="1"/>
</dbReference>
<name>B8LMX8_PICSI</name>
<dbReference type="Gene3D" id="3.40.50.10140">
    <property type="entry name" value="Toll/interleukin-1 receptor homology (TIR) domain"/>
    <property type="match status" value="1"/>
</dbReference>
<dbReference type="InterPro" id="IPR027417">
    <property type="entry name" value="P-loop_NTPase"/>
</dbReference>
<dbReference type="AlphaFoldDB" id="B8LMX8"/>
<dbReference type="PRINTS" id="PR00364">
    <property type="entry name" value="DISEASERSIST"/>
</dbReference>
<dbReference type="Pfam" id="PF23282">
    <property type="entry name" value="WHD_ROQ1"/>
    <property type="match status" value="1"/>
</dbReference>
<evidence type="ECO:0000256" key="1">
    <source>
        <dbReference type="ARBA" id="ARBA00022614"/>
    </source>
</evidence>
<dbReference type="SMART" id="SM00255">
    <property type="entry name" value="TIR"/>
    <property type="match status" value="1"/>
</dbReference>
<dbReference type="InterPro" id="IPR000157">
    <property type="entry name" value="TIR_dom"/>
</dbReference>
<proteinExistence type="evidence at transcript level"/>
<dbReference type="GO" id="GO:0007165">
    <property type="term" value="P:signal transduction"/>
    <property type="evidence" value="ECO:0007669"/>
    <property type="project" value="InterPro"/>
</dbReference>
<dbReference type="GO" id="GO:0043531">
    <property type="term" value="F:ADP binding"/>
    <property type="evidence" value="ECO:0007669"/>
    <property type="project" value="InterPro"/>
</dbReference>
<dbReference type="Gene3D" id="1.10.8.430">
    <property type="entry name" value="Helical domain of apoptotic protease-activating factors"/>
    <property type="match status" value="1"/>
</dbReference>
<dbReference type="InterPro" id="IPR058192">
    <property type="entry name" value="WHD_ROQ1-like"/>
</dbReference>
<organism evidence="4">
    <name type="scientific">Picea sitchensis</name>
    <name type="common">Sitka spruce</name>
    <name type="synonym">Pinus sitchensis</name>
    <dbReference type="NCBI Taxonomy" id="3332"/>
    <lineage>
        <taxon>Eukaryota</taxon>
        <taxon>Viridiplantae</taxon>
        <taxon>Streptophyta</taxon>
        <taxon>Embryophyta</taxon>
        <taxon>Tracheophyta</taxon>
        <taxon>Spermatophyta</taxon>
        <taxon>Pinopsida</taxon>
        <taxon>Pinidae</taxon>
        <taxon>Conifers I</taxon>
        <taxon>Pinales</taxon>
        <taxon>Pinaceae</taxon>
        <taxon>Picea</taxon>
    </lineage>
</organism>
<evidence type="ECO:0000259" key="3">
    <source>
        <dbReference type="PROSITE" id="PS50104"/>
    </source>
</evidence>
<dbReference type="GO" id="GO:0006952">
    <property type="term" value="P:defense response"/>
    <property type="evidence" value="ECO:0007669"/>
    <property type="project" value="UniProtKB-KW"/>
</dbReference>
<dbReference type="SUPFAM" id="SSF46785">
    <property type="entry name" value="Winged helix' DNA-binding domain"/>
    <property type="match status" value="1"/>
</dbReference>
<keyword evidence="2" id="KW-0611">Plant defense</keyword>